<sequence length="498" mass="57373">MDYFQIFCAIAVAILSLYYYYTATYDYWKNRGIPGPKPAIVVGNFFNVFTQKKSINDKVKEWYRQYKNEPVFGIYEGSTPILVINDLDMIKDVLIRDFSVFVNRGFRTFPEIEPLSQHLFLLEAERWRPLRAKLSPIFTSGKLKEMFPLIVQSAESLDKYLDQVAESGQSVECRDLAAKFTTDIIGSCAFGINMNALSDEESEFRRMGRQIFEKSLRQRAKNCCRQFSPFLYRTFGSYLQDHEVTTFFINLINDTVKYRKENNVSRPDFINMLMELQEHPEKIDNIKLKGALLTAQAFVFFIAGFETSSTTISFALYELAQNQDIQDKLREEIRETYSQNNGALTYEQLKGMKYLDKVFKETLRKYPVLSMLAREATENYSFRGTKISLPKKAKVWIPVYGIQTDPNIYPKPEVFDPERFDESAVAARHPMSYLPFGDGPRNCIGSRFAINQSKVGITTVIRNHRVSVCEKTQIPFVTDPAAFTLTLKGGVHLKISSV</sequence>
<evidence type="ECO:0000256" key="7">
    <source>
        <dbReference type="ARBA" id="ARBA00022824"/>
    </source>
</evidence>
<proteinExistence type="inferred from homology"/>
<dbReference type="PANTHER" id="PTHR24292">
    <property type="entry name" value="CYTOCHROME P450"/>
    <property type="match status" value="1"/>
</dbReference>
<dbReference type="PRINTS" id="PR00385">
    <property type="entry name" value="P450"/>
</dbReference>
<comment type="similarity">
    <text evidence="4 13">Belongs to the cytochrome P450 family.</text>
</comment>
<organism evidence="14 15">
    <name type="scientific">Xylocopa violacea</name>
    <name type="common">Violet carpenter bee</name>
    <name type="synonym">Apis violacea</name>
    <dbReference type="NCBI Taxonomy" id="135666"/>
    <lineage>
        <taxon>Eukaryota</taxon>
        <taxon>Metazoa</taxon>
        <taxon>Ecdysozoa</taxon>
        <taxon>Arthropoda</taxon>
        <taxon>Hexapoda</taxon>
        <taxon>Insecta</taxon>
        <taxon>Pterygota</taxon>
        <taxon>Neoptera</taxon>
        <taxon>Endopterygota</taxon>
        <taxon>Hymenoptera</taxon>
        <taxon>Apocrita</taxon>
        <taxon>Aculeata</taxon>
        <taxon>Apoidea</taxon>
        <taxon>Anthophila</taxon>
        <taxon>Apidae</taxon>
        <taxon>Xylocopa</taxon>
        <taxon>Xylocopa</taxon>
    </lineage>
</organism>
<evidence type="ECO:0000256" key="3">
    <source>
        <dbReference type="ARBA" id="ARBA00004406"/>
    </source>
</evidence>
<dbReference type="EMBL" id="CAXAJV020001300">
    <property type="protein sequence ID" value="CAL7950310.1"/>
    <property type="molecule type" value="Genomic_DNA"/>
</dbReference>
<dbReference type="PANTHER" id="PTHR24292:SF54">
    <property type="entry name" value="CYP9F3-RELATED"/>
    <property type="match status" value="1"/>
</dbReference>
<keyword evidence="10 13" id="KW-0408">Iron</keyword>
<comment type="caution">
    <text evidence="14">The sequence shown here is derived from an EMBL/GenBank/DDBJ whole genome shotgun (WGS) entry which is preliminary data.</text>
</comment>
<evidence type="ECO:0000256" key="8">
    <source>
        <dbReference type="ARBA" id="ARBA00022848"/>
    </source>
</evidence>
<dbReference type="Proteomes" id="UP001642520">
    <property type="component" value="Unassembled WGS sequence"/>
</dbReference>
<evidence type="ECO:0000256" key="11">
    <source>
        <dbReference type="ARBA" id="ARBA00023033"/>
    </source>
</evidence>
<accession>A0ABP1PGD9</accession>
<comment type="cofactor">
    <cofactor evidence="1">
        <name>heme</name>
        <dbReference type="ChEBI" id="CHEBI:30413"/>
    </cofactor>
</comment>
<dbReference type="InterPro" id="IPR017972">
    <property type="entry name" value="Cyt_P450_CS"/>
</dbReference>
<evidence type="ECO:0000313" key="15">
    <source>
        <dbReference type="Proteomes" id="UP001642520"/>
    </source>
</evidence>
<dbReference type="PROSITE" id="PS00086">
    <property type="entry name" value="CYTOCHROME_P450"/>
    <property type="match status" value="1"/>
</dbReference>
<dbReference type="Pfam" id="PF00067">
    <property type="entry name" value="p450"/>
    <property type="match status" value="1"/>
</dbReference>
<evidence type="ECO:0000256" key="5">
    <source>
        <dbReference type="ARBA" id="ARBA00022617"/>
    </source>
</evidence>
<keyword evidence="8" id="KW-0492">Microsome</keyword>
<evidence type="ECO:0000256" key="6">
    <source>
        <dbReference type="ARBA" id="ARBA00022723"/>
    </source>
</evidence>
<dbReference type="SUPFAM" id="SSF48264">
    <property type="entry name" value="Cytochrome P450"/>
    <property type="match status" value="1"/>
</dbReference>
<dbReference type="InterPro" id="IPR050476">
    <property type="entry name" value="Insect_CytP450_Detox"/>
</dbReference>
<dbReference type="InterPro" id="IPR036396">
    <property type="entry name" value="Cyt_P450_sf"/>
</dbReference>
<keyword evidence="5 13" id="KW-0349">Heme</keyword>
<reference evidence="14 15" key="1">
    <citation type="submission" date="2024-08" db="EMBL/GenBank/DDBJ databases">
        <authorList>
            <person name="Will J Nash"/>
            <person name="Angela Man"/>
            <person name="Seanna McTaggart"/>
            <person name="Kendall Baker"/>
            <person name="Tom Barker"/>
            <person name="Leah Catchpole"/>
            <person name="Alex Durrant"/>
            <person name="Karim Gharbi"/>
            <person name="Naomi Irish"/>
            <person name="Gemy Kaithakottil"/>
            <person name="Debby Ku"/>
            <person name="Aaliyah Providence"/>
            <person name="Felix Shaw"/>
            <person name="David Swarbreck"/>
            <person name="Chris Watkins"/>
            <person name="Ann M. McCartney"/>
            <person name="Giulio Formenti"/>
            <person name="Alice Mouton"/>
            <person name="Noel Vella"/>
            <person name="Bjorn M von Reumont"/>
            <person name="Adriana Vella"/>
            <person name="Wilfried Haerty"/>
        </authorList>
    </citation>
    <scope>NUCLEOTIDE SEQUENCE [LARGE SCALE GENOMIC DNA]</scope>
</reference>
<keyword evidence="15" id="KW-1185">Reference proteome</keyword>
<dbReference type="InterPro" id="IPR001128">
    <property type="entry name" value="Cyt_P450"/>
</dbReference>
<keyword evidence="7" id="KW-0256">Endoplasmic reticulum</keyword>
<evidence type="ECO:0000256" key="9">
    <source>
        <dbReference type="ARBA" id="ARBA00023002"/>
    </source>
</evidence>
<keyword evidence="12" id="KW-0472">Membrane</keyword>
<dbReference type="CDD" id="cd11056">
    <property type="entry name" value="CYP6-like"/>
    <property type="match status" value="1"/>
</dbReference>
<evidence type="ECO:0000256" key="13">
    <source>
        <dbReference type="RuleBase" id="RU000461"/>
    </source>
</evidence>
<evidence type="ECO:0000256" key="10">
    <source>
        <dbReference type="ARBA" id="ARBA00023004"/>
    </source>
</evidence>
<evidence type="ECO:0000256" key="2">
    <source>
        <dbReference type="ARBA" id="ARBA00004174"/>
    </source>
</evidence>
<dbReference type="Gene3D" id="1.10.630.10">
    <property type="entry name" value="Cytochrome P450"/>
    <property type="match status" value="1"/>
</dbReference>
<evidence type="ECO:0008006" key="16">
    <source>
        <dbReference type="Google" id="ProtNLM"/>
    </source>
</evidence>
<dbReference type="InterPro" id="IPR002401">
    <property type="entry name" value="Cyt_P450_E_grp-I"/>
</dbReference>
<protein>
    <recommendedName>
        <fullName evidence="16">Cytochrome P450</fullName>
    </recommendedName>
</protein>
<dbReference type="PRINTS" id="PR00463">
    <property type="entry name" value="EP450I"/>
</dbReference>
<evidence type="ECO:0000256" key="1">
    <source>
        <dbReference type="ARBA" id="ARBA00001971"/>
    </source>
</evidence>
<evidence type="ECO:0000256" key="4">
    <source>
        <dbReference type="ARBA" id="ARBA00010617"/>
    </source>
</evidence>
<comment type="subcellular location">
    <subcellularLocation>
        <location evidence="3">Endoplasmic reticulum membrane</location>
        <topology evidence="3">Peripheral membrane protein</topology>
    </subcellularLocation>
    <subcellularLocation>
        <location evidence="2">Microsome membrane</location>
        <topology evidence="2">Peripheral membrane protein</topology>
    </subcellularLocation>
</comment>
<name>A0ABP1PGD9_XYLVO</name>
<evidence type="ECO:0000313" key="14">
    <source>
        <dbReference type="EMBL" id="CAL7950310.1"/>
    </source>
</evidence>
<gene>
    <name evidence="14" type="ORF">XYLVIOL_LOCUS9882</name>
</gene>
<keyword evidence="9 13" id="KW-0560">Oxidoreductase</keyword>
<evidence type="ECO:0000256" key="12">
    <source>
        <dbReference type="ARBA" id="ARBA00023136"/>
    </source>
</evidence>
<keyword evidence="6 13" id="KW-0479">Metal-binding</keyword>
<keyword evidence="11 13" id="KW-0503">Monooxygenase</keyword>